<dbReference type="Proteomes" id="UP001569904">
    <property type="component" value="Unassembled WGS sequence"/>
</dbReference>
<sequence>MRVTHLFVIEAEDSLGGAPGAAATGAPGGALGGIVSRTLTAARHGPLGTVLRVAAMAMAAVGASWIHRVNDPGVLCPLRALTGIPCPMCGGTTVFIELGSGRPGQAVLANPVALAGAIAVAAAPLGLGRRWWALQPKTRAWMLGTALVGSELWQLVRLGVLRV</sequence>
<reference evidence="1 2" key="1">
    <citation type="submission" date="2023-11" db="EMBL/GenBank/DDBJ databases">
        <title>Actinomadura monticuli sp. nov., isolated from volcanic ash.</title>
        <authorList>
            <person name="Lee S.D."/>
            <person name="Yang H."/>
            <person name="Kim I.S."/>
        </authorList>
    </citation>
    <scope>NUCLEOTIDE SEQUENCE [LARGE SCALE GENOMIC DNA]</scope>
    <source>
        <strain evidence="1 2">DSM 45346</strain>
    </source>
</reference>
<proteinExistence type="predicted"/>
<evidence type="ECO:0000313" key="1">
    <source>
        <dbReference type="EMBL" id="MFA1553878.1"/>
    </source>
</evidence>
<protein>
    <submittedName>
        <fullName evidence="1">DUF2752 domain-containing protein</fullName>
    </submittedName>
</protein>
<keyword evidence="2" id="KW-1185">Reference proteome</keyword>
<dbReference type="RefSeq" id="WP_371940272.1">
    <property type="nucleotide sequence ID" value="NZ_JAXCEH010000004.1"/>
</dbReference>
<evidence type="ECO:0000313" key="2">
    <source>
        <dbReference type="Proteomes" id="UP001569904"/>
    </source>
</evidence>
<comment type="caution">
    <text evidence="1">The sequence shown here is derived from an EMBL/GenBank/DDBJ whole genome shotgun (WGS) entry which is preliminary data.</text>
</comment>
<dbReference type="InterPro" id="IPR021215">
    <property type="entry name" value="DUF2752"/>
</dbReference>
<dbReference type="EMBL" id="JAXCEH010000004">
    <property type="protein sequence ID" value="MFA1553878.1"/>
    <property type="molecule type" value="Genomic_DNA"/>
</dbReference>
<gene>
    <name evidence="1" type="ORF">SM436_09265</name>
</gene>
<accession>A0ABV4QUZ9</accession>
<organism evidence="1 2">
    <name type="scientific">Actinomadura chokoriensis</name>
    <dbReference type="NCBI Taxonomy" id="454156"/>
    <lineage>
        <taxon>Bacteria</taxon>
        <taxon>Bacillati</taxon>
        <taxon>Actinomycetota</taxon>
        <taxon>Actinomycetes</taxon>
        <taxon>Streptosporangiales</taxon>
        <taxon>Thermomonosporaceae</taxon>
        <taxon>Actinomadura</taxon>
    </lineage>
</organism>
<name>A0ABV4QUZ9_9ACTN</name>
<dbReference type="Pfam" id="PF10825">
    <property type="entry name" value="DUF2752"/>
    <property type="match status" value="1"/>
</dbReference>